<accession>A0A212K3J9</accession>
<feature type="repeat" description="TPR" evidence="1">
    <location>
        <begin position="158"/>
        <end position="191"/>
    </location>
</feature>
<evidence type="ECO:0000313" key="3">
    <source>
        <dbReference type="EMBL" id="SBW06168.1"/>
    </source>
</evidence>
<dbReference type="RefSeq" id="WP_227119399.1">
    <property type="nucleotide sequence ID" value="NZ_LT598928.1"/>
</dbReference>
<feature type="coiled-coil region" evidence="2">
    <location>
        <begin position="98"/>
        <end position="125"/>
    </location>
</feature>
<dbReference type="AlphaFoldDB" id="A0A212K3J9"/>
<keyword evidence="1" id="KW-0802">TPR repeat</keyword>
<name>A0A212K3J9_9BACT</name>
<gene>
    <name evidence="3" type="ORF">KM92DES2_12154</name>
</gene>
<evidence type="ECO:0000256" key="1">
    <source>
        <dbReference type="PROSITE-ProRule" id="PRU00339"/>
    </source>
</evidence>
<dbReference type="EMBL" id="FLUP01000001">
    <property type="protein sequence ID" value="SBW06168.1"/>
    <property type="molecule type" value="Genomic_DNA"/>
</dbReference>
<organism evidence="3">
    <name type="scientific">uncultured Desulfovibrio sp</name>
    <dbReference type="NCBI Taxonomy" id="167968"/>
    <lineage>
        <taxon>Bacteria</taxon>
        <taxon>Pseudomonadati</taxon>
        <taxon>Thermodesulfobacteriota</taxon>
        <taxon>Desulfovibrionia</taxon>
        <taxon>Desulfovibrionales</taxon>
        <taxon>Desulfovibrionaceae</taxon>
        <taxon>Desulfovibrio</taxon>
        <taxon>environmental samples</taxon>
    </lineage>
</organism>
<protein>
    <submittedName>
        <fullName evidence="3">Tetratricopeptide domain protein</fullName>
    </submittedName>
</protein>
<dbReference type="SMART" id="SM00028">
    <property type="entry name" value="TPR"/>
    <property type="match status" value="3"/>
</dbReference>
<dbReference type="InterPro" id="IPR019734">
    <property type="entry name" value="TPR_rpt"/>
</dbReference>
<dbReference type="PROSITE" id="PS50005">
    <property type="entry name" value="TPR"/>
    <property type="match status" value="1"/>
</dbReference>
<dbReference type="SUPFAM" id="SSF48452">
    <property type="entry name" value="TPR-like"/>
    <property type="match status" value="1"/>
</dbReference>
<dbReference type="InterPro" id="IPR011990">
    <property type="entry name" value="TPR-like_helical_dom_sf"/>
</dbReference>
<evidence type="ECO:0000256" key="2">
    <source>
        <dbReference type="SAM" id="Coils"/>
    </source>
</evidence>
<dbReference type="Gene3D" id="1.25.40.10">
    <property type="entry name" value="Tetratricopeptide repeat domain"/>
    <property type="match status" value="1"/>
</dbReference>
<keyword evidence="2" id="KW-0175">Coiled coil</keyword>
<reference evidence="3" key="1">
    <citation type="submission" date="2016-04" db="EMBL/GenBank/DDBJ databases">
        <authorList>
            <person name="Evans L.H."/>
            <person name="Alamgir A."/>
            <person name="Owens N."/>
            <person name="Weber N.D."/>
            <person name="Virtaneva K."/>
            <person name="Barbian K."/>
            <person name="Babar A."/>
            <person name="Rosenke K."/>
        </authorList>
    </citation>
    <scope>NUCLEOTIDE SEQUENCE</scope>
    <source>
        <strain evidence="3">92-2</strain>
    </source>
</reference>
<proteinExistence type="predicted"/>
<sequence length="272" mass="29884">MLTTAPKEIRENIARAMGYLRRDEVERALVTMSEALRLLAGVKLMRSARAELDIQIGEFLGGIVRHSALQPLLDPGNTGKPRSITLQAGKEATLSTVLDGLAKILETAAEQAVQQEAEARLERKKQLISSGLDFLREGQVAKGRAFLKRIVEEFGDEDGIRLQMGQIFAAAGLFAEAATMYEEAMTIQPREASAYTGAVAAWMELREYEKAEAVYQAVLRTFGGHASTFGKMSKMYLAWRKKQAAEDNALRALQTDPEQADALEVMAALGKH</sequence>